<reference evidence="8" key="1">
    <citation type="submission" date="2021-03" db="EMBL/GenBank/DDBJ databases">
        <title>Sagittula salina sp. nov. strain M10.9X isolated from the marine waste.</title>
        <authorList>
            <person name="Satari L."/>
            <person name="Molina-Menor E."/>
            <person name="Vidal-Verdu A."/>
            <person name="Pascual J."/>
            <person name="Pereto J."/>
            <person name="Porcar M."/>
        </authorList>
    </citation>
    <scope>NUCLEOTIDE SEQUENCE</scope>
    <source>
        <strain evidence="8">M10.9X</strain>
    </source>
</reference>
<dbReference type="EMBL" id="JAGISH010000023">
    <property type="protein sequence ID" value="MBP0485120.1"/>
    <property type="molecule type" value="Genomic_DNA"/>
</dbReference>
<sequence>MSARSLPETALAEAAGIAVDNGIVVDGQFRTSDPNVFAAGDCCNFQWKGARVRLESWKAAQDQGAHVAVAMLVGADAYAKVPWFWSDQYDLTLQVAGMFDMTRAGIRRETRDDTAIVFQCDAAGHLIAAAGIGPGNAVAKDLRILEKADRTRCAGWSRRIGRPVPEPQAPPESRLIRHRRDRCTTTARTSKTSAL</sequence>
<evidence type="ECO:0000313" key="9">
    <source>
        <dbReference type="Proteomes" id="UP000675940"/>
    </source>
</evidence>
<dbReference type="PANTHER" id="PTHR43557:SF2">
    <property type="entry name" value="RIESKE DOMAIN-CONTAINING PROTEIN-RELATED"/>
    <property type="match status" value="1"/>
</dbReference>
<dbReference type="InterPro" id="IPR016156">
    <property type="entry name" value="FAD/NAD-linked_Rdtase_dimer_sf"/>
</dbReference>
<evidence type="ECO:0000259" key="6">
    <source>
        <dbReference type="Pfam" id="PF07992"/>
    </source>
</evidence>
<dbReference type="InterPro" id="IPR036188">
    <property type="entry name" value="FAD/NAD-bd_sf"/>
</dbReference>
<feature type="domain" description="Reductase C-terminal" evidence="7">
    <location>
        <begin position="83"/>
        <end position="149"/>
    </location>
</feature>
<evidence type="ECO:0000259" key="7">
    <source>
        <dbReference type="Pfam" id="PF14759"/>
    </source>
</evidence>
<feature type="domain" description="FAD/NAD(P)-binding" evidence="6">
    <location>
        <begin position="7"/>
        <end position="64"/>
    </location>
</feature>
<dbReference type="Pfam" id="PF07992">
    <property type="entry name" value="Pyr_redox_2"/>
    <property type="match status" value="1"/>
</dbReference>
<dbReference type="SUPFAM" id="SSF51905">
    <property type="entry name" value="FAD/NAD(P)-binding domain"/>
    <property type="match status" value="1"/>
</dbReference>
<accession>A0A940S5L8</accession>
<dbReference type="InterPro" id="IPR050446">
    <property type="entry name" value="FAD-oxidoreductase/Apoptosis"/>
</dbReference>
<proteinExistence type="predicted"/>
<dbReference type="InterPro" id="IPR028202">
    <property type="entry name" value="Reductase_C"/>
</dbReference>
<keyword evidence="4" id="KW-0560">Oxidoreductase</keyword>
<evidence type="ECO:0000256" key="5">
    <source>
        <dbReference type="SAM" id="MobiDB-lite"/>
    </source>
</evidence>
<dbReference type="Gene3D" id="3.50.50.60">
    <property type="entry name" value="FAD/NAD(P)-binding domain"/>
    <property type="match status" value="1"/>
</dbReference>
<evidence type="ECO:0000256" key="3">
    <source>
        <dbReference type="ARBA" id="ARBA00022827"/>
    </source>
</evidence>
<dbReference type="AlphaFoldDB" id="A0A940S5L8"/>
<feature type="region of interest" description="Disordered" evidence="5">
    <location>
        <begin position="156"/>
        <end position="176"/>
    </location>
</feature>
<evidence type="ECO:0000313" key="8">
    <source>
        <dbReference type="EMBL" id="MBP0485120.1"/>
    </source>
</evidence>
<organism evidence="8 9">
    <name type="scientific">Sagittula salina</name>
    <dbReference type="NCBI Taxonomy" id="2820268"/>
    <lineage>
        <taxon>Bacteria</taxon>
        <taxon>Pseudomonadati</taxon>
        <taxon>Pseudomonadota</taxon>
        <taxon>Alphaproteobacteria</taxon>
        <taxon>Rhodobacterales</taxon>
        <taxon>Roseobacteraceae</taxon>
        <taxon>Sagittula</taxon>
    </lineage>
</organism>
<keyword evidence="2" id="KW-0285">Flavoprotein</keyword>
<comment type="caution">
    <text evidence="8">The sequence shown here is derived from an EMBL/GenBank/DDBJ whole genome shotgun (WGS) entry which is preliminary data.</text>
</comment>
<dbReference type="RefSeq" id="WP_209364079.1">
    <property type="nucleotide sequence ID" value="NZ_JAGISH010000023.1"/>
</dbReference>
<keyword evidence="9" id="KW-1185">Reference proteome</keyword>
<dbReference type="SUPFAM" id="SSF55424">
    <property type="entry name" value="FAD/NAD-linked reductases, dimerisation (C-terminal) domain"/>
    <property type="match status" value="1"/>
</dbReference>
<evidence type="ECO:0000256" key="1">
    <source>
        <dbReference type="ARBA" id="ARBA00001974"/>
    </source>
</evidence>
<keyword evidence="3" id="KW-0274">FAD</keyword>
<dbReference type="Pfam" id="PF14759">
    <property type="entry name" value="Reductase_C"/>
    <property type="match status" value="1"/>
</dbReference>
<gene>
    <name evidence="8" type="ORF">J5474_21845</name>
</gene>
<evidence type="ECO:0000256" key="2">
    <source>
        <dbReference type="ARBA" id="ARBA00022630"/>
    </source>
</evidence>
<dbReference type="GO" id="GO:0016651">
    <property type="term" value="F:oxidoreductase activity, acting on NAD(P)H"/>
    <property type="evidence" value="ECO:0007669"/>
    <property type="project" value="TreeGrafter"/>
</dbReference>
<protein>
    <submittedName>
        <fullName evidence="8">FAD-dependent oxidoreductase</fullName>
    </submittedName>
</protein>
<name>A0A940S5L8_9RHOB</name>
<dbReference type="Proteomes" id="UP000675940">
    <property type="component" value="Unassembled WGS sequence"/>
</dbReference>
<dbReference type="PANTHER" id="PTHR43557">
    <property type="entry name" value="APOPTOSIS-INDUCING FACTOR 1"/>
    <property type="match status" value="1"/>
</dbReference>
<comment type="cofactor">
    <cofactor evidence="1">
        <name>FAD</name>
        <dbReference type="ChEBI" id="CHEBI:57692"/>
    </cofactor>
</comment>
<dbReference type="Gene3D" id="3.30.390.30">
    <property type="match status" value="1"/>
</dbReference>
<dbReference type="GO" id="GO:0005737">
    <property type="term" value="C:cytoplasm"/>
    <property type="evidence" value="ECO:0007669"/>
    <property type="project" value="TreeGrafter"/>
</dbReference>
<evidence type="ECO:0000256" key="4">
    <source>
        <dbReference type="ARBA" id="ARBA00023002"/>
    </source>
</evidence>
<dbReference type="InterPro" id="IPR023753">
    <property type="entry name" value="FAD/NAD-binding_dom"/>
</dbReference>